<evidence type="ECO:0000313" key="3">
    <source>
        <dbReference type="Proteomes" id="UP000053599"/>
    </source>
</evidence>
<gene>
    <name evidence="2" type="ORF">PV11_04436</name>
</gene>
<dbReference type="AlphaFoldDB" id="A0A0D1X3Y0"/>
<sequence length="259" mass="29354">MAASNDRNIRHLRDEAVDAALRNLTRNNTAAIDPAVIAYRVGVTTLIRRVNDLDITIEELRGQFEDEIDRRVEGAMNNAHQFTMTQLDNLRLLVLSFKTQSSLYDVVWREELQGNNMDVARSHQGGRRSTRDEEEGVEMGEDDDMWWEEDDGDNTGLGGDVEGHGDSDAEDDEDMDDADGDDDEEGHANNDDEDDDCIMFGMYRGDADFKHRYVCLLCPHHGGTQHKSSFVRHLWSVHDIRDVHSVLNGLHSGRPNSTR</sequence>
<dbReference type="Proteomes" id="UP000053599">
    <property type="component" value="Unassembled WGS sequence"/>
</dbReference>
<evidence type="ECO:0000256" key="1">
    <source>
        <dbReference type="SAM" id="MobiDB-lite"/>
    </source>
</evidence>
<protein>
    <submittedName>
        <fullName evidence="2">Uncharacterized protein</fullName>
    </submittedName>
</protein>
<dbReference type="OrthoDB" id="10381037at2759"/>
<dbReference type="EMBL" id="KN846952">
    <property type="protein sequence ID" value="KIV82316.1"/>
    <property type="molecule type" value="Genomic_DNA"/>
</dbReference>
<accession>A0A0D1X3Y0</accession>
<dbReference type="HOGENOM" id="CLU_1073759_0_0_1"/>
<feature type="compositionally biased region" description="Acidic residues" evidence="1">
    <location>
        <begin position="132"/>
        <end position="153"/>
    </location>
</feature>
<feature type="region of interest" description="Disordered" evidence="1">
    <location>
        <begin position="119"/>
        <end position="196"/>
    </location>
</feature>
<feature type="compositionally biased region" description="Acidic residues" evidence="1">
    <location>
        <begin position="168"/>
        <end position="196"/>
    </location>
</feature>
<reference evidence="2 3" key="1">
    <citation type="submission" date="2015-01" db="EMBL/GenBank/DDBJ databases">
        <title>The Genome Sequence of Exophiala sideris CBS121828.</title>
        <authorList>
            <consortium name="The Broad Institute Genomics Platform"/>
            <person name="Cuomo C."/>
            <person name="de Hoog S."/>
            <person name="Gorbushina A."/>
            <person name="Stielow B."/>
            <person name="Teixiera M."/>
            <person name="Abouelleil A."/>
            <person name="Chapman S.B."/>
            <person name="Priest M."/>
            <person name="Young S.K."/>
            <person name="Wortman J."/>
            <person name="Nusbaum C."/>
            <person name="Birren B."/>
        </authorList>
    </citation>
    <scope>NUCLEOTIDE SEQUENCE [LARGE SCALE GENOMIC DNA]</scope>
    <source>
        <strain evidence="2 3">CBS 121828</strain>
    </source>
</reference>
<proteinExistence type="predicted"/>
<organism evidence="2 3">
    <name type="scientific">Exophiala sideris</name>
    <dbReference type="NCBI Taxonomy" id="1016849"/>
    <lineage>
        <taxon>Eukaryota</taxon>
        <taxon>Fungi</taxon>
        <taxon>Dikarya</taxon>
        <taxon>Ascomycota</taxon>
        <taxon>Pezizomycotina</taxon>
        <taxon>Eurotiomycetes</taxon>
        <taxon>Chaetothyriomycetidae</taxon>
        <taxon>Chaetothyriales</taxon>
        <taxon>Herpotrichiellaceae</taxon>
        <taxon>Exophiala</taxon>
    </lineage>
</organism>
<name>A0A0D1X3Y0_9EURO</name>
<evidence type="ECO:0000313" key="2">
    <source>
        <dbReference type="EMBL" id="KIV82316.1"/>
    </source>
</evidence>